<feature type="transmembrane region" description="Helical" evidence="5">
    <location>
        <begin position="263"/>
        <end position="293"/>
    </location>
</feature>
<dbReference type="InterPro" id="IPR013525">
    <property type="entry name" value="ABC2_TM"/>
</dbReference>
<evidence type="ECO:0000256" key="4">
    <source>
        <dbReference type="ARBA" id="ARBA00023136"/>
    </source>
</evidence>
<feature type="transmembrane region" description="Helical" evidence="5">
    <location>
        <begin position="218"/>
        <end position="243"/>
    </location>
</feature>
<keyword evidence="2 5" id="KW-0812">Transmembrane</keyword>
<evidence type="ECO:0000256" key="2">
    <source>
        <dbReference type="ARBA" id="ARBA00022692"/>
    </source>
</evidence>
<accession>A0A4R6XPT8</accession>
<dbReference type="OrthoDB" id="9811522at2"/>
<name>A0A4R6XPT8_9GAMM</name>
<evidence type="ECO:0000256" key="1">
    <source>
        <dbReference type="ARBA" id="ARBA00004141"/>
    </source>
</evidence>
<evidence type="ECO:0000259" key="6">
    <source>
        <dbReference type="Pfam" id="PF12698"/>
    </source>
</evidence>
<keyword evidence="4 5" id="KW-0472">Membrane</keyword>
<comment type="caution">
    <text evidence="7">The sequence shown here is derived from an EMBL/GenBank/DDBJ whole genome shotgun (WGS) entry which is preliminary data.</text>
</comment>
<evidence type="ECO:0000256" key="3">
    <source>
        <dbReference type="ARBA" id="ARBA00022989"/>
    </source>
</evidence>
<evidence type="ECO:0000313" key="7">
    <source>
        <dbReference type="EMBL" id="TDR20419.1"/>
    </source>
</evidence>
<feature type="transmembrane region" description="Helical" evidence="5">
    <location>
        <begin position="300"/>
        <end position="322"/>
    </location>
</feature>
<dbReference type="GO" id="GO:0140359">
    <property type="term" value="F:ABC-type transporter activity"/>
    <property type="evidence" value="ECO:0007669"/>
    <property type="project" value="InterPro"/>
</dbReference>
<keyword evidence="8" id="KW-1185">Reference proteome</keyword>
<dbReference type="Pfam" id="PF12698">
    <property type="entry name" value="ABC2_membrane_3"/>
    <property type="match status" value="1"/>
</dbReference>
<dbReference type="PANTHER" id="PTHR43027">
    <property type="entry name" value="DOXORUBICIN RESISTANCE ABC TRANSPORTER PERMEASE PROTEIN DRRC-RELATED"/>
    <property type="match status" value="1"/>
</dbReference>
<dbReference type="InterPro" id="IPR052902">
    <property type="entry name" value="ABC-2_transporter"/>
</dbReference>
<dbReference type="PANTHER" id="PTHR43027:SF1">
    <property type="entry name" value="DOXORUBICIN RESISTANCE ABC TRANSPORTER PERMEASE PROTEIN DRRC-RELATED"/>
    <property type="match status" value="1"/>
</dbReference>
<sequence>MKFNHMPMTVAGLRVKRVIREKWGFIQWLAIPIIIVFLMSLIAGTGSGKLTGRLLITDHDDSTISQFLTGSFSQGPLAEMFTVKQVTEAEGTEIMDAGDASAWITINQGFGDAFLNNETTQLTLVKNPAQTILPQMVETSMKLLVDAASYMQIIFEKELAVLQPMLANQKFNDTELVILTLGIKQQIERLEETMFPPQLTLIKQLVESPDEEKQNITFGLLMFPGAIFMALIFSANSLAVSIWDDASNGVIPRLSSTPAALGAYINGQVLAAGLIFALISIVLGCIGGWYFALPMGQLPVLLLWLVFSGLVIYMLFVTISLLMPSSKVANITVNATTFPLLMVGGSFFPMESMPPWLAAVGQFLPNGFLLKGLKDWLVRQEPMADAMLIPLILGAVMLLLLWILNRYLIKQLIQKV</sequence>
<dbReference type="GO" id="GO:0016020">
    <property type="term" value="C:membrane"/>
    <property type="evidence" value="ECO:0007669"/>
    <property type="project" value="UniProtKB-SubCell"/>
</dbReference>
<evidence type="ECO:0000256" key="5">
    <source>
        <dbReference type="SAM" id="Phobius"/>
    </source>
</evidence>
<protein>
    <submittedName>
        <fullName evidence="7">ABC-2 family transporter</fullName>
    </submittedName>
</protein>
<dbReference type="EMBL" id="SNZB01000003">
    <property type="protein sequence ID" value="TDR20419.1"/>
    <property type="molecule type" value="Genomic_DNA"/>
</dbReference>
<feature type="transmembrane region" description="Helical" evidence="5">
    <location>
        <begin position="328"/>
        <end position="348"/>
    </location>
</feature>
<reference evidence="7 8" key="1">
    <citation type="submission" date="2019-03" db="EMBL/GenBank/DDBJ databases">
        <title>Genomic Encyclopedia of Type Strains, Phase IV (KMG-IV): sequencing the most valuable type-strain genomes for metagenomic binning, comparative biology and taxonomic classification.</title>
        <authorList>
            <person name="Goeker M."/>
        </authorList>
    </citation>
    <scope>NUCLEOTIDE SEQUENCE [LARGE SCALE GENOMIC DNA]</scope>
    <source>
        <strain evidence="7 8">DSM 25488</strain>
    </source>
</reference>
<proteinExistence type="predicted"/>
<comment type="subcellular location">
    <subcellularLocation>
        <location evidence="1">Membrane</location>
        <topology evidence="1">Multi-pass membrane protein</topology>
    </subcellularLocation>
</comment>
<organism evidence="7 8">
    <name type="scientific">Marinicella litoralis</name>
    <dbReference type="NCBI Taxonomy" id="644220"/>
    <lineage>
        <taxon>Bacteria</taxon>
        <taxon>Pseudomonadati</taxon>
        <taxon>Pseudomonadota</taxon>
        <taxon>Gammaproteobacteria</taxon>
        <taxon>Lysobacterales</taxon>
        <taxon>Marinicellaceae</taxon>
        <taxon>Marinicella</taxon>
    </lineage>
</organism>
<dbReference type="AlphaFoldDB" id="A0A4R6XPT8"/>
<dbReference type="RefSeq" id="WP_099018268.1">
    <property type="nucleotide sequence ID" value="NZ_NIHB01000001.1"/>
</dbReference>
<dbReference type="Proteomes" id="UP000295724">
    <property type="component" value="Unassembled WGS sequence"/>
</dbReference>
<dbReference type="Gene3D" id="3.40.1710.10">
    <property type="entry name" value="abc type-2 transporter like domain"/>
    <property type="match status" value="1"/>
</dbReference>
<gene>
    <name evidence="7" type="ORF">C8D91_1391</name>
</gene>
<feature type="transmembrane region" description="Helical" evidence="5">
    <location>
        <begin position="386"/>
        <end position="405"/>
    </location>
</feature>
<feature type="domain" description="ABC-2 type transporter transmembrane" evidence="6">
    <location>
        <begin position="23"/>
        <end position="403"/>
    </location>
</feature>
<feature type="transmembrane region" description="Helical" evidence="5">
    <location>
        <begin position="25"/>
        <end position="44"/>
    </location>
</feature>
<evidence type="ECO:0000313" key="8">
    <source>
        <dbReference type="Proteomes" id="UP000295724"/>
    </source>
</evidence>
<keyword evidence="3 5" id="KW-1133">Transmembrane helix</keyword>